<dbReference type="GO" id="GO:0004181">
    <property type="term" value="F:metallocarboxypeptidase activity"/>
    <property type="evidence" value="ECO:0007669"/>
    <property type="project" value="InterPro"/>
</dbReference>
<keyword evidence="3" id="KW-0121">Carboxypeptidase</keyword>
<keyword evidence="9" id="KW-0482">Metalloprotease</keyword>
<feature type="active site" description="Proton donor/acceptor" evidence="10">
    <location>
        <position position="260"/>
    </location>
</feature>
<dbReference type="AlphaFoldDB" id="A0A915E4G4"/>
<comment type="cofactor">
    <cofactor evidence="1">
        <name>Zn(2+)</name>
        <dbReference type="ChEBI" id="CHEBI:29105"/>
    </cofactor>
</comment>
<name>A0A915E4G4_9BILA</name>
<dbReference type="GO" id="GO:0008270">
    <property type="term" value="F:zinc ion binding"/>
    <property type="evidence" value="ECO:0007669"/>
    <property type="project" value="InterPro"/>
</dbReference>
<keyword evidence="4" id="KW-0645">Protease</keyword>
<dbReference type="Pfam" id="PF00246">
    <property type="entry name" value="Peptidase_M14"/>
    <property type="match status" value="1"/>
</dbReference>
<evidence type="ECO:0000256" key="5">
    <source>
        <dbReference type="ARBA" id="ARBA00022723"/>
    </source>
</evidence>
<evidence type="ECO:0000256" key="8">
    <source>
        <dbReference type="ARBA" id="ARBA00022833"/>
    </source>
</evidence>
<evidence type="ECO:0000256" key="6">
    <source>
        <dbReference type="ARBA" id="ARBA00022729"/>
    </source>
</evidence>
<dbReference type="PROSITE" id="PS52035">
    <property type="entry name" value="PEPTIDASE_M14"/>
    <property type="match status" value="1"/>
</dbReference>
<keyword evidence="8" id="KW-0862">Zinc</keyword>
<dbReference type="WBParaSite" id="jg2724">
    <property type="protein sequence ID" value="jg2724"/>
    <property type="gene ID" value="jg2724"/>
</dbReference>
<comment type="similarity">
    <text evidence="2 10">Belongs to the peptidase M14 family.</text>
</comment>
<keyword evidence="5" id="KW-0479">Metal-binding</keyword>
<feature type="signal peptide" evidence="11">
    <location>
        <begin position="1"/>
        <end position="22"/>
    </location>
</feature>
<sequence>MLKNLFFLIPLILYCFFAHTICFDLQSAISEEAKDNMIRLPLTYTTIILMMRFSWKHGQKFEGRDLAYLKIGYTSNEVKRAMLVDAGFHALNDSRLKPLLEEIDIFVVPAVNPDGYEYSRKVDREWRETRSGPYGPNKCFGVDPNRNFDYHWGTTGISHEPCDNGQYCGPKPFSEPETHGLANLLRDLGESLTAYITLHSYAVDVDDLKNLAEKANSAIVEAGGPHYKIGTAFETLGYVCSGASDDWSKNLGIKYVFTIELESLGTGFVVHPNLSTCSSPYDTALLVIADAINIDQERKLQALDSSLVETNFDESLSTRDFLDTIKEIVWKQRNLTEESLQKSNNSTSQDYEQSKQPIMLTPDVGNTFCEDEEICRFGALLQPGLLPYLSFLEASLLYYSSFSTEKDHRTV</sequence>
<organism evidence="13 14">
    <name type="scientific">Ditylenchus dipsaci</name>
    <dbReference type="NCBI Taxonomy" id="166011"/>
    <lineage>
        <taxon>Eukaryota</taxon>
        <taxon>Metazoa</taxon>
        <taxon>Ecdysozoa</taxon>
        <taxon>Nematoda</taxon>
        <taxon>Chromadorea</taxon>
        <taxon>Rhabditida</taxon>
        <taxon>Tylenchina</taxon>
        <taxon>Tylenchomorpha</taxon>
        <taxon>Sphaerularioidea</taxon>
        <taxon>Anguinidae</taxon>
        <taxon>Anguininae</taxon>
        <taxon>Ditylenchus</taxon>
    </lineage>
</organism>
<evidence type="ECO:0000256" key="9">
    <source>
        <dbReference type="ARBA" id="ARBA00023049"/>
    </source>
</evidence>
<feature type="domain" description="Peptidase M14" evidence="12">
    <location>
        <begin position="93"/>
        <end position="292"/>
    </location>
</feature>
<evidence type="ECO:0000313" key="13">
    <source>
        <dbReference type="Proteomes" id="UP000887574"/>
    </source>
</evidence>
<dbReference type="InterPro" id="IPR000834">
    <property type="entry name" value="Peptidase_M14"/>
</dbReference>
<dbReference type="SUPFAM" id="SSF53187">
    <property type="entry name" value="Zn-dependent exopeptidases"/>
    <property type="match status" value="1"/>
</dbReference>
<reference evidence="14" key="1">
    <citation type="submission" date="2022-11" db="UniProtKB">
        <authorList>
            <consortium name="WormBaseParasite"/>
        </authorList>
    </citation>
    <scope>IDENTIFICATION</scope>
</reference>
<protein>
    <submittedName>
        <fullName evidence="14">Peptidase M14 carboxypeptidase A domain-containing protein</fullName>
    </submittedName>
</protein>
<dbReference type="PANTHER" id="PTHR11705">
    <property type="entry name" value="PROTEASE FAMILY M14 CARBOXYPEPTIDASE A,B"/>
    <property type="match status" value="1"/>
</dbReference>
<keyword evidence="7" id="KW-0378">Hydrolase</keyword>
<feature type="chain" id="PRO_5037987754" evidence="11">
    <location>
        <begin position="23"/>
        <end position="411"/>
    </location>
</feature>
<dbReference type="PANTHER" id="PTHR11705:SF91">
    <property type="entry name" value="FI01817P-RELATED"/>
    <property type="match status" value="1"/>
</dbReference>
<dbReference type="SMART" id="SM00631">
    <property type="entry name" value="Zn_pept"/>
    <property type="match status" value="1"/>
</dbReference>
<keyword evidence="6 11" id="KW-0732">Signal</keyword>
<evidence type="ECO:0000259" key="12">
    <source>
        <dbReference type="PROSITE" id="PS52035"/>
    </source>
</evidence>
<evidence type="ECO:0000256" key="11">
    <source>
        <dbReference type="SAM" id="SignalP"/>
    </source>
</evidence>
<dbReference type="Proteomes" id="UP000887574">
    <property type="component" value="Unplaced"/>
</dbReference>
<keyword evidence="13" id="KW-1185">Reference proteome</keyword>
<dbReference type="GO" id="GO:0006508">
    <property type="term" value="P:proteolysis"/>
    <property type="evidence" value="ECO:0007669"/>
    <property type="project" value="UniProtKB-KW"/>
</dbReference>
<evidence type="ECO:0000256" key="10">
    <source>
        <dbReference type="PROSITE-ProRule" id="PRU01379"/>
    </source>
</evidence>
<evidence type="ECO:0000256" key="4">
    <source>
        <dbReference type="ARBA" id="ARBA00022670"/>
    </source>
</evidence>
<accession>A0A915E4G4</accession>
<evidence type="ECO:0000313" key="14">
    <source>
        <dbReference type="WBParaSite" id="jg2724"/>
    </source>
</evidence>
<proteinExistence type="inferred from homology"/>
<dbReference type="GO" id="GO:0005615">
    <property type="term" value="C:extracellular space"/>
    <property type="evidence" value="ECO:0007669"/>
    <property type="project" value="TreeGrafter"/>
</dbReference>
<evidence type="ECO:0000256" key="1">
    <source>
        <dbReference type="ARBA" id="ARBA00001947"/>
    </source>
</evidence>
<evidence type="ECO:0000256" key="2">
    <source>
        <dbReference type="ARBA" id="ARBA00005988"/>
    </source>
</evidence>
<dbReference type="Gene3D" id="3.40.630.10">
    <property type="entry name" value="Zn peptidases"/>
    <property type="match status" value="1"/>
</dbReference>
<evidence type="ECO:0000256" key="3">
    <source>
        <dbReference type="ARBA" id="ARBA00022645"/>
    </source>
</evidence>
<dbReference type="FunFam" id="3.40.630.10:FF:000084">
    <property type="entry name" value="Carboxypeptidase B2"/>
    <property type="match status" value="1"/>
</dbReference>
<evidence type="ECO:0000256" key="7">
    <source>
        <dbReference type="ARBA" id="ARBA00022801"/>
    </source>
</evidence>